<name>A0A7X2NUE3_9FIRM</name>
<evidence type="ECO:0000313" key="15">
    <source>
        <dbReference type="Proteomes" id="UP000461880"/>
    </source>
</evidence>
<sequence>MEEKEKLNMTEGSLWDKILIFALPIAATGILQQLFNAADVAVVGQFVSKQAMAAVGANSSVVNIMVTLFVGISLGANVVISRFTGRKDMDSVEKAVHTAILVSLISGVFVTIFGELIARGLLELMTVPEDVMDMAVLYLRVYLIGMPVILLYNFESAIYQSQGDTKTPLFALVVSGLINVALNLFFVVVVGMTVDGVATATVISNVISSGLLFYFLCRGKLPISIRREMFHIDRDLLGMMLRVGLPAGIQGMVFSISNVIIQAAVNSLGTDAVAGSSAAFNIEILGYFLVNSFSQACTTFVSQNYGAGKLDRCRKTLKTALLESTLIGGGFSFLLVAFGRQLLQIFNGDPAVISYGYERLFWILCFETLNGAIDNISGAMRGYGESLKPAIVALVGICGVRIAWVYTYFRTHHTLRVLMMAYPVSWVITLAVMIVMYLYLRAHGLGEKKEIL</sequence>
<gene>
    <name evidence="14" type="ORF">FYJ51_12555</name>
</gene>
<dbReference type="GO" id="GO:0015297">
    <property type="term" value="F:antiporter activity"/>
    <property type="evidence" value="ECO:0007669"/>
    <property type="project" value="UniProtKB-KW"/>
</dbReference>
<dbReference type="NCBIfam" id="TIGR00797">
    <property type="entry name" value="matE"/>
    <property type="match status" value="1"/>
</dbReference>
<dbReference type="GO" id="GO:0005886">
    <property type="term" value="C:plasma membrane"/>
    <property type="evidence" value="ECO:0007669"/>
    <property type="project" value="UniProtKB-SubCell"/>
</dbReference>
<proteinExistence type="inferred from homology"/>
<comment type="function">
    <text evidence="1">Multidrug efflux pump.</text>
</comment>
<feature type="transmembrane region" description="Helical" evidence="13">
    <location>
        <begin position="95"/>
        <end position="117"/>
    </location>
</feature>
<dbReference type="PANTHER" id="PTHR43298:SF2">
    <property type="entry name" value="FMN_FAD EXPORTER YEEO-RELATED"/>
    <property type="match status" value="1"/>
</dbReference>
<evidence type="ECO:0000256" key="12">
    <source>
        <dbReference type="ARBA" id="ARBA00031636"/>
    </source>
</evidence>
<keyword evidence="15" id="KW-1185">Reference proteome</keyword>
<dbReference type="Pfam" id="PF01554">
    <property type="entry name" value="MatE"/>
    <property type="match status" value="2"/>
</dbReference>
<keyword evidence="9 13" id="KW-1133">Transmembrane helix</keyword>
<dbReference type="InterPro" id="IPR050222">
    <property type="entry name" value="MATE_MdtK"/>
</dbReference>
<dbReference type="PIRSF" id="PIRSF006603">
    <property type="entry name" value="DinF"/>
    <property type="match status" value="1"/>
</dbReference>
<evidence type="ECO:0000256" key="11">
    <source>
        <dbReference type="ARBA" id="ARBA00023136"/>
    </source>
</evidence>
<evidence type="ECO:0000256" key="1">
    <source>
        <dbReference type="ARBA" id="ARBA00003408"/>
    </source>
</evidence>
<evidence type="ECO:0000256" key="9">
    <source>
        <dbReference type="ARBA" id="ARBA00022989"/>
    </source>
</evidence>
<dbReference type="EMBL" id="VUMN01000046">
    <property type="protein sequence ID" value="MSS59724.1"/>
    <property type="molecule type" value="Genomic_DNA"/>
</dbReference>
<keyword evidence="8 13" id="KW-0812">Transmembrane</keyword>
<evidence type="ECO:0000256" key="13">
    <source>
        <dbReference type="SAM" id="Phobius"/>
    </source>
</evidence>
<feature type="transmembrane region" description="Helical" evidence="13">
    <location>
        <begin position="320"/>
        <end position="339"/>
    </location>
</feature>
<feature type="transmembrane region" description="Helical" evidence="13">
    <location>
        <begin position="421"/>
        <end position="440"/>
    </location>
</feature>
<protein>
    <recommendedName>
        <fullName evidence="4">Probable multidrug resistance protein NorM</fullName>
    </recommendedName>
    <alternativeName>
        <fullName evidence="12">Multidrug-efflux transporter</fullName>
    </alternativeName>
</protein>
<keyword evidence="5" id="KW-0813">Transport</keyword>
<evidence type="ECO:0000256" key="5">
    <source>
        <dbReference type="ARBA" id="ARBA00022448"/>
    </source>
</evidence>
<dbReference type="InterPro" id="IPR048279">
    <property type="entry name" value="MdtK-like"/>
</dbReference>
<dbReference type="InterPro" id="IPR002528">
    <property type="entry name" value="MATE_fam"/>
</dbReference>
<feature type="transmembrane region" description="Helical" evidence="13">
    <location>
        <begin position="61"/>
        <end position="83"/>
    </location>
</feature>
<evidence type="ECO:0000313" key="14">
    <source>
        <dbReference type="EMBL" id="MSS59724.1"/>
    </source>
</evidence>
<keyword evidence="6" id="KW-0050">Antiport</keyword>
<keyword evidence="10" id="KW-0406">Ion transport</keyword>
<feature type="transmembrane region" description="Helical" evidence="13">
    <location>
        <begin position="359"/>
        <end position="378"/>
    </location>
</feature>
<feature type="transmembrane region" description="Helical" evidence="13">
    <location>
        <begin position="169"/>
        <end position="191"/>
    </location>
</feature>
<comment type="similarity">
    <text evidence="3">Belongs to the multi antimicrobial extrusion (MATE) (TC 2.A.66.1) family.</text>
</comment>
<dbReference type="GO" id="GO:0042910">
    <property type="term" value="F:xenobiotic transmembrane transporter activity"/>
    <property type="evidence" value="ECO:0007669"/>
    <property type="project" value="InterPro"/>
</dbReference>
<comment type="subcellular location">
    <subcellularLocation>
        <location evidence="2">Cell membrane</location>
        <topology evidence="2">Multi-pass membrane protein</topology>
    </subcellularLocation>
</comment>
<evidence type="ECO:0000256" key="7">
    <source>
        <dbReference type="ARBA" id="ARBA00022475"/>
    </source>
</evidence>
<reference evidence="14 15" key="1">
    <citation type="submission" date="2019-08" db="EMBL/GenBank/DDBJ databases">
        <title>In-depth cultivation of the pig gut microbiome towards novel bacterial diversity and tailored functional studies.</title>
        <authorList>
            <person name="Wylensek D."/>
            <person name="Hitch T.C.A."/>
            <person name="Clavel T."/>
        </authorList>
    </citation>
    <scope>NUCLEOTIDE SEQUENCE [LARGE SCALE GENOMIC DNA]</scope>
    <source>
        <strain evidence="14 15">Oil+RF-744-GAM-WT-6</strain>
    </source>
</reference>
<dbReference type="Proteomes" id="UP000461880">
    <property type="component" value="Unassembled WGS sequence"/>
</dbReference>
<evidence type="ECO:0000256" key="10">
    <source>
        <dbReference type="ARBA" id="ARBA00023065"/>
    </source>
</evidence>
<organism evidence="14 15">
    <name type="scientific">Stecheria intestinalis</name>
    <dbReference type="NCBI Taxonomy" id="2606630"/>
    <lineage>
        <taxon>Bacteria</taxon>
        <taxon>Bacillati</taxon>
        <taxon>Bacillota</taxon>
        <taxon>Erysipelotrichia</taxon>
        <taxon>Erysipelotrichales</taxon>
        <taxon>Erysipelotrichaceae</taxon>
        <taxon>Stecheria</taxon>
    </lineage>
</organism>
<keyword evidence="7" id="KW-1003">Cell membrane</keyword>
<feature type="transmembrane region" description="Helical" evidence="13">
    <location>
        <begin position="197"/>
        <end position="217"/>
    </location>
</feature>
<feature type="transmembrane region" description="Helical" evidence="13">
    <location>
        <begin position="137"/>
        <end position="157"/>
    </location>
</feature>
<dbReference type="PANTHER" id="PTHR43298">
    <property type="entry name" value="MULTIDRUG RESISTANCE PROTEIN NORM-RELATED"/>
    <property type="match status" value="1"/>
</dbReference>
<comment type="caution">
    <text evidence="14">The sequence shown here is derived from an EMBL/GenBank/DDBJ whole genome shotgun (WGS) entry which is preliminary data.</text>
</comment>
<accession>A0A7X2NUE3</accession>
<feature type="transmembrane region" description="Helical" evidence="13">
    <location>
        <begin position="390"/>
        <end position="409"/>
    </location>
</feature>
<dbReference type="RefSeq" id="WP_154505935.1">
    <property type="nucleotide sequence ID" value="NZ_VUMN01000046.1"/>
</dbReference>
<evidence type="ECO:0000256" key="8">
    <source>
        <dbReference type="ARBA" id="ARBA00022692"/>
    </source>
</evidence>
<evidence type="ECO:0000256" key="3">
    <source>
        <dbReference type="ARBA" id="ARBA00010199"/>
    </source>
</evidence>
<dbReference type="AlphaFoldDB" id="A0A7X2NUE3"/>
<evidence type="ECO:0000256" key="6">
    <source>
        <dbReference type="ARBA" id="ARBA00022449"/>
    </source>
</evidence>
<keyword evidence="11 13" id="KW-0472">Membrane</keyword>
<evidence type="ECO:0000256" key="2">
    <source>
        <dbReference type="ARBA" id="ARBA00004651"/>
    </source>
</evidence>
<dbReference type="CDD" id="cd13138">
    <property type="entry name" value="MATE_yoeA_like"/>
    <property type="match status" value="1"/>
</dbReference>
<evidence type="ECO:0000256" key="4">
    <source>
        <dbReference type="ARBA" id="ARBA00020268"/>
    </source>
</evidence>
<dbReference type="GO" id="GO:0006811">
    <property type="term" value="P:monoatomic ion transport"/>
    <property type="evidence" value="ECO:0007669"/>
    <property type="project" value="UniProtKB-KW"/>
</dbReference>